<feature type="binding site" evidence="8">
    <location>
        <position position="219"/>
    </location>
    <ligand>
        <name>NADP(+)</name>
        <dbReference type="ChEBI" id="CHEBI:58349"/>
    </ligand>
</feature>
<name>A0A072NLK9_SCHAZ</name>
<feature type="binding site" evidence="8">
    <location>
        <position position="221"/>
    </location>
    <ligand>
        <name>shikimate</name>
        <dbReference type="ChEBI" id="CHEBI:36208"/>
    </ligand>
</feature>
<feature type="domain" description="Shikimate dehydrogenase substrate binding N-terminal" evidence="10">
    <location>
        <begin position="7"/>
        <end position="89"/>
    </location>
</feature>
<feature type="domain" description="Quinate/shikimate 5-dehydrogenase/glutamyl-tRNA reductase" evidence="9">
    <location>
        <begin position="117"/>
        <end position="193"/>
    </location>
</feature>
<evidence type="ECO:0000313" key="13">
    <source>
        <dbReference type="Proteomes" id="UP000027936"/>
    </source>
</evidence>
<evidence type="ECO:0000259" key="10">
    <source>
        <dbReference type="Pfam" id="PF08501"/>
    </source>
</evidence>
<evidence type="ECO:0000256" key="6">
    <source>
        <dbReference type="ARBA" id="ARBA00023141"/>
    </source>
</evidence>
<accession>A0A072NLK9</accession>
<dbReference type="InterPro" id="IPR046346">
    <property type="entry name" value="Aminoacid_DH-like_N_sf"/>
</dbReference>
<dbReference type="EC" id="1.1.1.25" evidence="2 8"/>
<comment type="catalytic activity">
    <reaction evidence="7 8">
        <text>shikimate + NADP(+) = 3-dehydroshikimate + NADPH + H(+)</text>
        <dbReference type="Rhea" id="RHEA:17737"/>
        <dbReference type="ChEBI" id="CHEBI:15378"/>
        <dbReference type="ChEBI" id="CHEBI:16630"/>
        <dbReference type="ChEBI" id="CHEBI:36208"/>
        <dbReference type="ChEBI" id="CHEBI:57783"/>
        <dbReference type="ChEBI" id="CHEBI:58349"/>
        <dbReference type="EC" id="1.1.1.25"/>
    </reaction>
</comment>
<gene>
    <name evidence="8" type="primary">aroE</name>
    <name evidence="12" type="ORF">M670_02525</name>
</gene>
<dbReference type="NCBIfam" id="TIGR00507">
    <property type="entry name" value="aroE"/>
    <property type="match status" value="1"/>
</dbReference>
<feature type="binding site" evidence="8">
    <location>
        <position position="87"/>
    </location>
    <ligand>
        <name>shikimate</name>
        <dbReference type="ChEBI" id="CHEBI:36208"/>
    </ligand>
</feature>
<feature type="binding site" evidence="8">
    <location>
        <begin position="151"/>
        <end position="156"/>
    </location>
    <ligand>
        <name>NADP(+)</name>
        <dbReference type="ChEBI" id="CHEBI:58349"/>
    </ligand>
</feature>
<dbReference type="SUPFAM" id="SSF51735">
    <property type="entry name" value="NAD(P)-binding Rossmann-fold domains"/>
    <property type="match status" value="1"/>
</dbReference>
<dbReference type="GO" id="GO:0005829">
    <property type="term" value="C:cytosol"/>
    <property type="evidence" value="ECO:0007669"/>
    <property type="project" value="TreeGrafter"/>
</dbReference>
<comment type="similarity">
    <text evidence="8">Belongs to the shikimate dehydrogenase family.</text>
</comment>
<dbReference type="InterPro" id="IPR022893">
    <property type="entry name" value="Shikimate_DH_fam"/>
</dbReference>
<dbReference type="PANTHER" id="PTHR21089">
    <property type="entry name" value="SHIKIMATE DEHYDROGENASE"/>
    <property type="match status" value="1"/>
</dbReference>
<dbReference type="HAMAP" id="MF_00222">
    <property type="entry name" value="Shikimate_DH_AroE"/>
    <property type="match status" value="1"/>
</dbReference>
<feature type="binding site" evidence="8">
    <location>
        <position position="249"/>
    </location>
    <ligand>
        <name>shikimate</name>
        <dbReference type="ChEBI" id="CHEBI:36208"/>
    </ligand>
</feature>
<dbReference type="FunFam" id="3.40.50.10860:FF:000004">
    <property type="entry name" value="Quinate/shikimate dehydrogenase"/>
    <property type="match status" value="1"/>
</dbReference>
<evidence type="ECO:0000256" key="3">
    <source>
        <dbReference type="ARBA" id="ARBA00022605"/>
    </source>
</evidence>
<dbReference type="UniPathway" id="UPA00053">
    <property type="reaction ID" value="UER00087"/>
</dbReference>
<feature type="binding site" evidence="8">
    <location>
        <position position="242"/>
    </location>
    <ligand>
        <name>NADP(+)</name>
        <dbReference type="ChEBI" id="CHEBI:58349"/>
    </ligand>
</feature>
<dbReference type="Proteomes" id="UP000027936">
    <property type="component" value="Unassembled WGS sequence"/>
</dbReference>
<dbReference type="GO" id="GO:0050661">
    <property type="term" value="F:NADP binding"/>
    <property type="evidence" value="ECO:0007669"/>
    <property type="project" value="InterPro"/>
</dbReference>
<dbReference type="InterPro" id="IPR036291">
    <property type="entry name" value="NAD(P)-bd_dom_sf"/>
</dbReference>
<sequence length="279" mass="30450">MGKLFGLLGHPVGHSMSPIMHNDQFSFLGLDCYYHAFDVHPNELENAVNGIKALGLSGFNVTIPHKVEIMKYLDEIDEEALQIGAVNTVVNRDGKLYGYNTDGKGFAVSLQTIAGSDFINKKMLIVGAGGAARGIYVTLARMGANAIDITNRTVEKAGQLISANPYLIQSRARSIKEAEKNLAEYQIIINTTSVGMSPKIEELPLQLANMQPGTILSDIIYNPLETKWLKEGKIAGAVTQNGVGMFVGQGALAFEMWTKEKPDYNRMEQIVMKQLGGNE</sequence>
<dbReference type="RefSeq" id="WP_035195867.1">
    <property type="nucleotide sequence ID" value="NZ_JJRY01000009.1"/>
</dbReference>
<dbReference type="GO" id="GO:0004764">
    <property type="term" value="F:shikimate 3-dehydrogenase (NADP+) activity"/>
    <property type="evidence" value="ECO:0007669"/>
    <property type="project" value="UniProtKB-UniRule"/>
</dbReference>
<dbReference type="PANTHER" id="PTHR21089:SF1">
    <property type="entry name" value="BIFUNCTIONAL 3-DEHYDROQUINATE DEHYDRATASE_SHIKIMATE DEHYDROGENASE, CHLOROPLASTIC"/>
    <property type="match status" value="1"/>
</dbReference>
<dbReference type="CDD" id="cd01065">
    <property type="entry name" value="NAD_bind_Shikimate_DH"/>
    <property type="match status" value="1"/>
</dbReference>
<comment type="caution">
    <text evidence="12">The sequence shown here is derived from an EMBL/GenBank/DDBJ whole genome shotgun (WGS) entry which is preliminary data.</text>
</comment>
<dbReference type="OrthoDB" id="9792692at2"/>
<feature type="binding site" evidence="8">
    <location>
        <position position="102"/>
    </location>
    <ligand>
        <name>shikimate</name>
        <dbReference type="ChEBI" id="CHEBI:36208"/>
    </ligand>
</feature>
<evidence type="ECO:0000256" key="4">
    <source>
        <dbReference type="ARBA" id="ARBA00022857"/>
    </source>
</evidence>
<dbReference type="Pfam" id="PF18317">
    <property type="entry name" value="SDH_C"/>
    <property type="match status" value="1"/>
</dbReference>
<dbReference type="GO" id="GO:0009073">
    <property type="term" value="P:aromatic amino acid family biosynthetic process"/>
    <property type="evidence" value="ECO:0007669"/>
    <property type="project" value="UniProtKB-KW"/>
</dbReference>
<dbReference type="GO" id="GO:0019632">
    <property type="term" value="P:shikimate metabolic process"/>
    <property type="evidence" value="ECO:0007669"/>
    <property type="project" value="InterPro"/>
</dbReference>
<evidence type="ECO:0000259" key="11">
    <source>
        <dbReference type="Pfam" id="PF18317"/>
    </source>
</evidence>
<dbReference type="NCBIfam" id="NF001319">
    <property type="entry name" value="PRK00258.3-3"/>
    <property type="match status" value="1"/>
</dbReference>
<comment type="pathway">
    <text evidence="1 8">Metabolic intermediate biosynthesis; chorismate biosynthesis; chorismate from D-erythrose 4-phosphate and phosphoenolpyruvate: step 4/7.</text>
</comment>
<feature type="domain" description="SDH C-terminal" evidence="11">
    <location>
        <begin position="242"/>
        <end position="272"/>
    </location>
</feature>
<evidence type="ECO:0000259" key="9">
    <source>
        <dbReference type="Pfam" id="PF01488"/>
    </source>
</evidence>
<dbReference type="InterPro" id="IPR006151">
    <property type="entry name" value="Shikm_DH/Glu-tRNA_Rdtase"/>
</dbReference>
<dbReference type="InterPro" id="IPR041121">
    <property type="entry name" value="SDH_C"/>
</dbReference>
<organism evidence="12 13">
    <name type="scientific">Schinkia azotoformans MEV2011</name>
    <dbReference type="NCBI Taxonomy" id="1348973"/>
    <lineage>
        <taxon>Bacteria</taxon>
        <taxon>Bacillati</taxon>
        <taxon>Bacillota</taxon>
        <taxon>Bacilli</taxon>
        <taxon>Bacillales</taxon>
        <taxon>Bacillaceae</taxon>
        <taxon>Calidifontibacillus/Schinkia group</taxon>
        <taxon>Schinkia</taxon>
    </lineage>
</organism>
<reference evidence="12 13" key="1">
    <citation type="submission" date="2014-04" db="EMBL/GenBank/DDBJ databases">
        <title>Draft genome sequence of Bacillus azotoformans MEV2011, a (co-) denitrifying strain unable to grow in the presence of oxygen.</title>
        <authorList>
            <person name="Nielsen M."/>
            <person name="Schreiber L."/>
            <person name="Finster K."/>
            <person name="Schramm A."/>
        </authorList>
    </citation>
    <scope>NUCLEOTIDE SEQUENCE [LARGE SCALE GENOMIC DNA]</scope>
    <source>
        <strain evidence="12 13">MEV2011</strain>
    </source>
</reference>
<evidence type="ECO:0000256" key="2">
    <source>
        <dbReference type="ARBA" id="ARBA00012962"/>
    </source>
</evidence>
<protein>
    <recommendedName>
        <fullName evidence="2 8">Shikimate dehydrogenase (NADP(+))</fullName>
        <shortName evidence="8">SDH</shortName>
        <ecNumber evidence="2 8">1.1.1.25</ecNumber>
    </recommendedName>
</protein>
<dbReference type="EMBL" id="JJRY01000009">
    <property type="protein sequence ID" value="KEF38107.1"/>
    <property type="molecule type" value="Genomic_DNA"/>
</dbReference>
<evidence type="ECO:0000313" key="12">
    <source>
        <dbReference type="EMBL" id="KEF38107.1"/>
    </source>
</evidence>
<comment type="subunit">
    <text evidence="8">Homodimer.</text>
</comment>
<dbReference type="Pfam" id="PF01488">
    <property type="entry name" value="Shikimate_DH"/>
    <property type="match status" value="1"/>
</dbReference>
<evidence type="ECO:0000256" key="1">
    <source>
        <dbReference type="ARBA" id="ARBA00004871"/>
    </source>
</evidence>
<keyword evidence="4 8" id="KW-0521">NADP</keyword>
<dbReference type="Gene3D" id="3.40.50.10860">
    <property type="entry name" value="Leucine Dehydrogenase, chain A, domain 1"/>
    <property type="match status" value="1"/>
</dbReference>
<evidence type="ECO:0000256" key="5">
    <source>
        <dbReference type="ARBA" id="ARBA00023002"/>
    </source>
</evidence>
<dbReference type="AlphaFoldDB" id="A0A072NLK9"/>
<feature type="binding site" evidence="8">
    <location>
        <begin position="15"/>
        <end position="17"/>
    </location>
    <ligand>
        <name>shikimate</name>
        <dbReference type="ChEBI" id="CHEBI:36208"/>
    </ligand>
</feature>
<feature type="active site" description="Proton acceptor" evidence="8">
    <location>
        <position position="66"/>
    </location>
</feature>
<dbReference type="InterPro" id="IPR013708">
    <property type="entry name" value="Shikimate_DH-bd_N"/>
</dbReference>
<dbReference type="SUPFAM" id="SSF53223">
    <property type="entry name" value="Aminoacid dehydrogenase-like, N-terminal domain"/>
    <property type="match status" value="1"/>
</dbReference>
<feature type="binding site" evidence="8">
    <location>
        <begin position="127"/>
        <end position="131"/>
    </location>
    <ligand>
        <name>NADP(+)</name>
        <dbReference type="ChEBI" id="CHEBI:58349"/>
    </ligand>
</feature>
<dbReference type="GO" id="GO:0009423">
    <property type="term" value="P:chorismate biosynthetic process"/>
    <property type="evidence" value="ECO:0007669"/>
    <property type="project" value="UniProtKB-UniRule"/>
</dbReference>
<feature type="binding site" evidence="8">
    <location>
        <position position="78"/>
    </location>
    <ligand>
        <name>NADP(+)</name>
        <dbReference type="ChEBI" id="CHEBI:58349"/>
    </ligand>
</feature>
<dbReference type="Gene3D" id="3.40.50.720">
    <property type="entry name" value="NAD(P)-binding Rossmann-like Domain"/>
    <property type="match status" value="1"/>
</dbReference>
<dbReference type="PATRIC" id="fig|1348973.3.peg.2443"/>
<evidence type="ECO:0000256" key="8">
    <source>
        <dbReference type="HAMAP-Rule" id="MF_00222"/>
    </source>
</evidence>
<dbReference type="InterPro" id="IPR011342">
    <property type="entry name" value="Shikimate_DH"/>
</dbReference>
<keyword evidence="3 8" id="KW-0028">Amino-acid biosynthesis</keyword>
<feature type="binding site" evidence="8">
    <location>
        <position position="62"/>
    </location>
    <ligand>
        <name>shikimate</name>
        <dbReference type="ChEBI" id="CHEBI:36208"/>
    </ligand>
</feature>
<keyword evidence="5 8" id="KW-0560">Oxidoreductase</keyword>
<dbReference type="Pfam" id="PF08501">
    <property type="entry name" value="Shikimate_dh_N"/>
    <property type="match status" value="1"/>
</dbReference>
<keyword evidence="6 8" id="KW-0057">Aromatic amino acid biosynthesis</keyword>
<proteinExistence type="inferred from homology"/>
<dbReference type="GO" id="GO:0008652">
    <property type="term" value="P:amino acid biosynthetic process"/>
    <property type="evidence" value="ECO:0007669"/>
    <property type="project" value="UniProtKB-KW"/>
</dbReference>
<comment type="function">
    <text evidence="8">Involved in the biosynthesis of the chorismate, which leads to the biosynthesis of aromatic amino acids. Catalyzes the reversible NADPH linked reduction of 3-dehydroshikimate (DHSA) to yield shikimate (SA).</text>
</comment>
<evidence type="ECO:0000256" key="7">
    <source>
        <dbReference type="ARBA" id="ARBA00049442"/>
    </source>
</evidence>